<gene>
    <name evidence="1" type="ORF">LOK49_LG08G02212</name>
</gene>
<protein>
    <submittedName>
        <fullName evidence="1">UDP-glycosyltransferase 75C1</fullName>
    </submittedName>
</protein>
<dbReference type="EMBL" id="CM045766">
    <property type="protein sequence ID" value="KAI8003788.1"/>
    <property type="molecule type" value="Genomic_DNA"/>
</dbReference>
<keyword evidence="2" id="KW-1185">Reference proteome</keyword>
<evidence type="ECO:0000313" key="1">
    <source>
        <dbReference type="EMBL" id="KAI8003788.1"/>
    </source>
</evidence>
<organism evidence="1 2">
    <name type="scientific">Camellia lanceoleosa</name>
    <dbReference type="NCBI Taxonomy" id="1840588"/>
    <lineage>
        <taxon>Eukaryota</taxon>
        <taxon>Viridiplantae</taxon>
        <taxon>Streptophyta</taxon>
        <taxon>Embryophyta</taxon>
        <taxon>Tracheophyta</taxon>
        <taxon>Spermatophyta</taxon>
        <taxon>Magnoliopsida</taxon>
        <taxon>eudicotyledons</taxon>
        <taxon>Gunneridae</taxon>
        <taxon>Pentapetalae</taxon>
        <taxon>asterids</taxon>
        <taxon>Ericales</taxon>
        <taxon>Theaceae</taxon>
        <taxon>Camellia</taxon>
    </lineage>
</organism>
<comment type="caution">
    <text evidence="1">The sequence shown here is derived from an EMBL/GenBank/DDBJ whole genome shotgun (WGS) entry which is preliminary data.</text>
</comment>
<evidence type="ECO:0000313" key="2">
    <source>
        <dbReference type="Proteomes" id="UP001060215"/>
    </source>
</evidence>
<reference evidence="1 2" key="1">
    <citation type="journal article" date="2022" name="Plant J.">
        <title>Chromosome-level genome of Camellia lanceoleosa provides a valuable resource for understanding genome evolution and self-incompatibility.</title>
        <authorList>
            <person name="Gong W."/>
            <person name="Xiao S."/>
            <person name="Wang L."/>
            <person name="Liao Z."/>
            <person name="Chang Y."/>
            <person name="Mo W."/>
            <person name="Hu G."/>
            <person name="Li W."/>
            <person name="Zhao G."/>
            <person name="Zhu H."/>
            <person name="Hu X."/>
            <person name="Ji K."/>
            <person name="Xiang X."/>
            <person name="Song Q."/>
            <person name="Yuan D."/>
            <person name="Jin S."/>
            <person name="Zhang L."/>
        </authorList>
    </citation>
    <scope>NUCLEOTIDE SEQUENCE [LARGE SCALE GENOMIC DNA]</scope>
    <source>
        <strain evidence="1">SQ_2022a</strain>
    </source>
</reference>
<sequence>MLPCNTFSAGLSAFKVQLDALDAEINPKILLNTFDALESKALKTIGKHNLTAIDQPTNAKLLEDEFKTRVRATKNDEGIVEGDEIKRCIELVMGDGEEIRKNAKKWKYLAKEVAKEGGSSHKNGRD</sequence>
<dbReference type="Proteomes" id="UP001060215">
    <property type="component" value="Chromosome 9"/>
</dbReference>
<proteinExistence type="predicted"/>
<accession>A0ACC0GT38</accession>
<name>A0ACC0GT38_9ERIC</name>